<organism evidence="2 3">
    <name type="scientific">Candidatus Roizmanbacteria bacterium RIFCSPHIGHO2_12_FULL_33_9</name>
    <dbReference type="NCBI Taxonomy" id="1802045"/>
    <lineage>
        <taxon>Bacteria</taxon>
        <taxon>Candidatus Roizmaniibacteriota</taxon>
    </lineage>
</organism>
<accession>A0A1F7HGB6</accession>
<evidence type="ECO:0000313" key="2">
    <source>
        <dbReference type="EMBL" id="OGK29832.1"/>
    </source>
</evidence>
<dbReference type="EMBL" id="MFZV01000056">
    <property type="protein sequence ID" value="OGK29832.1"/>
    <property type="molecule type" value="Genomic_DNA"/>
</dbReference>
<dbReference type="InterPro" id="IPR011044">
    <property type="entry name" value="Quino_amine_DH_bsu"/>
</dbReference>
<comment type="caution">
    <text evidence="2">The sequence shown here is derived from an EMBL/GenBank/DDBJ whole genome shotgun (WGS) entry which is preliminary data.</text>
</comment>
<dbReference type="Proteomes" id="UP000177199">
    <property type="component" value="Unassembled WGS sequence"/>
</dbReference>
<keyword evidence="1" id="KW-0812">Transmembrane</keyword>
<evidence type="ECO:0000256" key="1">
    <source>
        <dbReference type="SAM" id="Phobius"/>
    </source>
</evidence>
<evidence type="ECO:0000313" key="3">
    <source>
        <dbReference type="Proteomes" id="UP000177199"/>
    </source>
</evidence>
<reference evidence="2 3" key="1">
    <citation type="journal article" date="2016" name="Nat. Commun.">
        <title>Thousands of microbial genomes shed light on interconnected biogeochemical processes in an aquifer system.</title>
        <authorList>
            <person name="Anantharaman K."/>
            <person name="Brown C.T."/>
            <person name="Hug L.A."/>
            <person name="Sharon I."/>
            <person name="Castelle C.J."/>
            <person name="Probst A.J."/>
            <person name="Thomas B.C."/>
            <person name="Singh A."/>
            <person name="Wilkins M.J."/>
            <person name="Karaoz U."/>
            <person name="Brodie E.L."/>
            <person name="Williams K.H."/>
            <person name="Hubbard S.S."/>
            <person name="Banfield J.F."/>
        </authorList>
    </citation>
    <scope>NUCLEOTIDE SEQUENCE [LARGE SCALE GENOMIC DNA]</scope>
</reference>
<feature type="transmembrane region" description="Helical" evidence="1">
    <location>
        <begin position="20"/>
        <end position="41"/>
    </location>
</feature>
<protein>
    <submittedName>
        <fullName evidence="2">Uncharacterized protein</fullName>
    </submittedName>
</protein>
<keyword evidence="1" id="KW-1133">Transmembrane helix</keyword>
<dbReference type="AlphaFoldDB" id="A0A1F7HGB6"/>
<dbReference type="SUPFAM" id="SSF50969">
    <property type="entry name" value="YVTN repeat-like/Quinoprotein amine dehydrogenase"/>
    <property type="match status" value="1"/>
</dbReference>
<keyword evidence="1" id="KW-0472">Membrane</keyword>
<proteinExistence type="predicted"/>
<gene>
    <name evidence="2" type="ORF">A3F29_00090</name>
</gene>
<sequence length="304" mass="34503">MEPSQTSQSQHHGTPLRRILTILFFTIFVAILSSLGTYYFLNKQSKTEFESAQKIQELINELPTTKLTKTEDIKLELKTCSINDGKPLPESKDGKFIEEYILKSEDGSRTARAVFEGDAYVNYNKLFVDNKLVIDNATKYYESFGLQPLYWSLDNNFLYLLTRDVANHGYQKSTEIYVYNNLTGKVSFFLSLPANETDMLKTCGNTEYLFIANSIDGGNGFFDPPHRITLVDLKTGTLKTVYENSSVRVNVIHDLKLNASSNEVTFIEDTFSKEIGYGENLPDGEKPQSVSRTIKITDIIKINE</sequence>
<name>A0A1F7HGB6_9BACT</name>